<dbReference type="PRINTS" id="PR01177">
    <property type="entry name" value="GABAB1RECPTR"/>
</dbReference>
<dbReference type="Pfam" id="PF01094">
    <property type="entry name" value="ANF_receptor"/>
    <property type="match status" value="1"/>
</dbReference>
<organism evidence="12 13">
    <name type="scientific">Hypothenemus hampei</name>
    <name type="common">Coffee berry borer</name>
    <dbReference type="NCBI Taxonomy" id="57062"/>
    <lineage>
        <taxon>Eukaryota</taxon>
        <taxon>Metazoa</taxon>
        <taxon>Ecdysozoa</taxon>
        <taxon>Arthropoda</taxon>
        <taxon>Hexapoda</taxon>
        <taxon>Insecta</taxon>
        <taxon>Pterygota</taxon>
        <taxon>Neoptera</taxon>
        <taxon>Endopterygota</taxon>
        <taxon>Coleoptera</taxon>
        <taxon>Polyphaga</taxon>
        <taxon>Cucujiformia</taxon>
        <taxon>Curculionidae</taxon>
        <taxon>Scolytinae</taxon>
        <taxon>Hypothenemus</taxon>
    </lineage>
</organism>
<dbReference type="Gene3D" id="3.40.50.2300">
    <property type="match status" value="2"/>
</dbReference>
<sequence>MRKAAEGHLTTEALMWNQDEEEKTISGMTSSDFRLRLNAALKKDNYDIDNYRYPEGYQEAPLAYDAVWSVALAFNKTMDRLSQIGKSLKDFNYNNKEIADNIYSAINSTQFLGVSGIVAFSSQGDRIALTQIEQVINGSYVVLGYYDTQADNLTWKNKEVWRGGKVPQDRTIIKRALRKVSLPLVICMCIVSSLGIVIATGLIVFNICNKHRRVIQSSHPVCNTIMLFGIIVCLTSVFLLGLDGRFVFPETFPAVCQSRAWLLAIGFTLSFGAMFSKVWRVHRLSTAAKTDPKGRMKKVQPWKLYSMVSGLLVIDLIIMISWQVIDPLQRRVELFPLEDPPEESDDSKIRPELEHCESHHNNVWLSIIFAYKGLVLLFGLFLAYETRSLKVKQINDSQYVALTIYNVVIMCLITVPVTMVISSQQDASFAFVSVAITFCCFLCMALIFLPKVIAVLSRSSDKAESKYNHDEKPSKEDEERYQRLLSDNEELQRLIAQKEERIKLLREKIHEKNLSTSKTIKVVSNPSILTQDTRDERI</sequence>
<dbReference type="AlphaFoldDB" id="A0ABD1E147"/>
<feature type="domain" description="G-protein coupled receptors family 3 profile" evidence="11">
    <location>
        <begin position="191"/>
        <end position="471"/>
    </location>
</feature>
<dbReference type="InterPro" id="IPR001828">
    <property type="entry name" value="ANF_lig-bd_rcpt"/>
</dbReference>
<evidence type="ECO:0000256" key="1">
    <source>
        <dbReference type="ARBA" id="ARBA00004141"/>
    </source>
</evidence>
<feature type="coiled-coil region" evidence="9">
    <location>
        <begin position="474"/>
        <end position="515"/>
    </location>
</feature>
<dbReference type="SUPFAM" id="SSF53822">
    <property type="entry name" value="Periplasmic binding protein-like I"/>
    <property type="match status" value="1"/>
</dbReference>
<dbReference type="Pfam" id="PF00003">
    <property type="entry name" value="7tm_3"/>
    <property type="match status" value="1"/>
</dbReference>
<evidence type="ECO:0000256" key="8">
    <source>
        <dbReference type="ARBA" id="ARBA00023224"/>
    </source>
</evidence>
<dbReference type="InterPro" id="IPR002455">
    <property type="entry name" value="GPCR3_GABA-B"/>
</dbReference>
<protein>
    <recommendedName>
        <fullName evidence="11">G-protein coupled receptors family 3 profile domain-containing protein</fullName>
    </recommendedName>
</protein>
<dbReference type="GO" id="GO:0016020">
    <property type="term" value="C:membrane"/>
    <property type="evidence" value="ECO:0007669"/>
    <property type="project" value="UniProtKB-SubCell"/>
</dbReference>
<comment type="subcellular location">
    <subcellularLocation>
        <location evidence="1">Membrane</location>
        <topology evidence="1">Multi-pass membrane protein</topology>
    </subcellularLocation>
</comment>
<keyword evidence="6" id="KW-0675">Receptor</keyword>
<accession>A0ABD1E147</accession>
<evidence type="ECO:0000256" key="2">
    <source>
        <dbReference type="ARBA" id="ARBA00022692"/>
    </source>
</evidence>
<dbReference type="FunFam" id="3.40.50.2300:FF:000379">
    <property type="entry name" value="Gamma-aminobutyric acid B receptor"/>
    <property type="match status" value="1"/>
</dbReference>
<proteinExistence type="predicted"/>
<feature type="transmembrane region" description="Helical" evidence="10">
    <location>
        <begin position="220"/>
        <end position="240"/>
    </location>
</feature>
<comment type="caution">
    <text evidence="12">The sequence shown here is derived from an EMBL/GenBank/DDBJ whole genome shotgun (WGS) entry which is preliminary data.</text>
</comment>
<dbReference type="InterPro" id="IPR017978">
    <property type="entry name" value="GPCR_3_C"/>
</dbReference>
<feature type="transmembrane region" description="Helical" evidence="10">
    <location>
        <begin position="427"/>
        <end position="449"/>
    </location>
</feature>
<dbReference type="GO" id="GO:0004930">
    <property type="term" value="F:G protein-coupled receptor activity"/>
    <property type="evidence" value="ECO:0007669"/>
    <property type="project" value="UniProtKB-KW"/>
</dbReference>
<reference evidence="12 13" key="1">
    <citation type="submission" date="2024-05" db="EMBL/GenBank/DDBJ databases">
        <title>Genetic variation in Jamaican populations of the coffee berry borer (Hypothenemus hampei).</title>
        <authorList>
            <person name="Errbii M."/>
            <person name="Myrie A."/>
        </authorList>
    </citation>
    <scope>NUCLEOTIDE SEQUENCE [LARGE SCALE GENOMIC DNA]</scope>
    <source>
        <strain evidence="12">JA-Hopewell-2020-01-JO</strain>
        <tissue evidence="12">Whole body</tissue>
    </source>
</reference>
<dbReference type="PANTHER" id="PTHR10519:SF77">
    <property type="entry name" value="GAMMA-AMINOBUTYRIC ACID TYPE B RECEPTOR SUBUNIT 1"/>
    <property type="match status" value="1"/>
</dbReference>
<keyword evidence="7" id="KW-0325">Glycoprotein</keyword>
<dbReference type="PRINTS" id="PR01176">
    <property type="entry name" value="GABABRECEPTR"/>
</dbReference>
<feature type="transmembrane region" description="Helical" evidence="10">
    <location>
        <begin position="363"/>
        <end position="384"/>
    </location>
</feature>
<dbReference type="InterPro" id="IPR002456">
    <property type="entry name" value="GPCR_3_GABA_rcpt_B1"/>
</dbReference>
<keyword evidence="8" id="KW-0807">Transducer</keyword>
<evidence type="ECO:0000259" key="11">
    <source>
        <dbReference type="PROSITE" id="PS50259"/>
    </source>
</evidence>
<keyword evidence="5 10" id="KW-0472">Membrane</keyword>
<evidence type="ECO:0000256" key="10">
    <source>
        <dbReference type="SAM" id="Phobius"/>
    </source>
</evidence>
<feature type="transmembrane region" description="Helical" evidence="10">
    <location>
        <begin position="260"/>
        <end position="281"/>
    </location>
</feature>
<keyword evidence="9" id="KW-0175">Coiled coil</keyword>
<dbReference type="EMBL" id="JBDJPC010000014">
    <property type="protein sequence ID" value="KAL1488394.1"/>
    <property type="molecule type" value="Genomic_DNA"/>
</dbReference>
<gene>
    <name evidence="12" type="ORF">ABEB36_014868</name>
</gene>
<evidence type="ECO:0000256" key="4">
    <source>
        <dbReference type="ARBA" id="ARBA00023040"/>
    </source>
</evidence>
<dbReference type="Proteomes" id="UP001566132">
    <property type="component" value="Unassembled WGS sequence"/>
</dbReference>
<dbReference type="InterPro" id="IPR028082">
    <property type="entry name" value="Peripla_BP_I"/>
</dbReference>
<evidence type="ECO:0000256" key="3">
    <source>
        <dbReference type="ARBA" id="ARBA00022989"/>
    </source>
</evidence>
<keyword evidence="13" id="KW-1185">Reference proteome</keyword>
<evidence type="ECO:0000313" key="12">
    <source>
        <dbReference type="EMBL" id="KAL1488394.1"/>
    </source>
</evidence>
<keyword evidence="4" id="KW-0297">G-protein coupled receptor</keyword>
<dbReference type="PANTHER" id="PTHR10519">
    <property type="entry name" value="GABA-B RECEPTOR"/>
    <property type="match status" value="1"/>
</dbReference>
<name>A0ABD1E147_HYPHA</name>
<evidence type="ECO:0000256" key="6">
    <source>
        <dbReference type="ARBA" id="ARBA00023170"/>
    </source>
</evidence>
<evidence type="ECO:0000256" key="5">
    <source>
        <dbReference type="ARBA" id="ARBA00023136"/>
    </source>
</evidence>
<evidence type="ECO:0000313" key="13">
    <source>
        <dbReference type="Proteomes" id="UP001566132"/>
    </source>
</evidence>
<feature type="transmembrane region" description="Helical" evidence="10">
    <location>
        <begin position="302"/>
        <end position="325"/>
    </location>
</feature>
<dbReference type="PROSITE" id="PS50259">
    <property type="entry name" value="G_PROTEIN_RECEP_F3_4"/>
    <property type="match status" value="1"/>
</dbReference>
<dbReference type="CDD" id="cd15291">
    <property type="entry name" value="7tmC_GABA-B-R1"/>
    <property type="match status" value="1"/>
</dbReference>
<feature type="transmembrane region" description="Helical" evidence="10">
    <location>
        <begin position="399"/>
        <end position="421"/>
    </location>
</feature>
<evidence type="ECO:0000256" key="9">
    <source>
        <dbReference type="SAM" id="Coils"/>
    </source>
</evidence>
<feature type="transmembrane region" description="Helical" evidence="10">
    <location>
        <begin position="182"/>
        <end position="208"/>
    </location>
</feature>
<keyword evidence="2 10" id="KW-0812">Transmembrane</keyword>
<evidence type="ECO:0000256" key="7">
    <source>
        <dbReference type="ARBA" id="ARBA00023180"/>
    </source>
</evidence>
<keyword evidence="3 10" id="KW-1133">Transmembrane helix</keyword>